<gene>
    <name evidence="2" type="ORF">NCTC10437_01252</name>
</gene>
<evidence type="ECO:0000313" key="3">
    <source>
        <dbReference type="Proteomes" id="UP000279306"/>
    </source>
</evidence>
<dbReference type="Proteomes" id="UP000279306">
    <property type="component" value="Chromosome"/>
</dbReference>
<proteinExistence type="predicted"/>
<accession>A0A448II56</accession>
<dbReference type="AlphaFoldDB" id="A0A448II56"/>
<dbReference type="KEGG" id="mauu:NCTC10437_01252"/>
<evidence type="ECO:0000313" key="2">
    <source>
        <dbReference type="EMBL" id="VEG52136.1"/>
    </source>
</evidence>
<feature type="region of interest" description="Disordered" evidence="1">
    <location>
        <begin position="1"/>
        <end position="20"/>
    </location>
</feature>
<protein>
    <submittedName>
        <fullName evidence="2">Uncharacterized protein</fullName>
    </submittedName>
</protein>
<reference evidence="2 3" key="1">
    <citation type="submission" date="2018-12" db="EMBL/GenBank/DDBJ databases">
        <authorList>
            <consortium name="Pathogen Informatics"/>
        </authorList>
    </citation>
    <scope>NUCLEOTIDE SEQUENCE [LARGE SCALE GENOMIC DNA]</scope>
    <source>
        <strain evidence="2 3">NCTC10437</strain>
    </source>
</reference>
<dbReference type="EMBL" id="LR134356">
    <property type="protein sequence ID" value="VEG52136.1"/>
    <property type="molecule type" value="Genomic_DNA"/>
</dbReference>
<sequence>MHEDPDTQATLADVSQIGDSPMMRAMGGEVVGIEVHDGLAAIARYEESLD</sequence>
<name>A0A448II56_MYCAU</name>
<keyword evidence="3" id="KW-1185">Reference proteome</keyword>
<organism evidence="2 3">
    <name type="scientific">Mycolicibacterium aurum</name>
    <name type="common">Mycobacterium aurum</name>
    <dbReference type="NCBI Taxonomy" id="1791"/>
    <lineage>
        <taxon>Bacteria</taxon>
        <taxon>Bacillati</taxon>
        <taxon>Actinomycetota</taxon>
        <taxon>Actinomycetes</taxon>
        <taxon>Mycobacteriales</taxon>
        <taxon>Mycobacteriaceae</taxon>
        <taxon>Mycolicibacterium</taxon>
    </lineage>
</organism>
<dbReference type="RefSeq" id="WP_170216910.1">
    <property type="nucleotide sequence ID" value="NZ_CVQQ01000001.1"/>
</dbReference>
<evidence type="ECO:0000256" key="1">
    <source>
        <dbReference type="SAM" id="MobiDB-lite"/>
    </source>
</evidence>